<name>A0AAP7WE44_BACMY</name>
<organism evidence="1 2">
    <name type="scientific">Bacillus mycoides</name>
    <dbReference type="NCBI Taxonomy" id="1405"/>
    <lineage>
        <taxon>Bacteria</taxon>
        <taxon>Bacillati</taxon>
        <taxon>Bacillota</taxon>
        <taxon>Bacilli</taxon>
        <taxon>Bacillales</taxon>
        <taxon>Bacillaceae</taxon>
        <taxon>Bacillus</taxon>
        <taxon>Bacillus cereus group</taxon>
    </lineage>
</organism>
<comment type="caution">
    <text evidence="1">The sequence shown here is derived from an EMBL/GenBank/DDBJ whole genome shotgun (WGS) entry which is preliminary data.</text>
</comment>
<reference evidence="1 2" key="1">
    <citation type="submission" date="2016-12" db="EMBL/GenBank/DDBJ databases">
        <title>Genome Sequences of Twelve Sporeforming Bacillus Species Isolated from Foods.</title>
        <authorList>
            <person name="De Jong A."/>
            <person name="Holsappel S."/>
            <person name="Kuipers O.P."/>
        </authorList>
    </citation>
    <scope>NUCLEOTIDE SEQUENCE [LARGE SCALE GENOMIC DNA]</scope>
    <source>
        <strain evidence="1 2">S3E15</strain>
    </source>
</reference>
<protein>
    <submittedName>
        <fullName evidence="1">Uncharacterized protein</fullName>
    </submittedName>
</protein>
<proteinExistence type="predicted"/>
<dbReference type="AlphaFoldDB" id="A0AAP7WE44"/>
<dbReference type="Proteomes" id="UP000194131">
    <property type="component" value="Unassembled WGS sequence"/>
</dbReference>
<gene>
    <name evidence="1" type="ORF">S3E15_00332</name>
</gene>
<dbReference type="EMBL" id="MRWU01000001">
    <property type="protein sequence ID" value="OSX96701.1"/>
    <property type="molecule type" value="Genomic_DNA"/>
</dbReference>
<evidence type="ECO:0000313" key="1">
    <source>
        <dbReference type="EMBL" id="OSX96701.1"/>
    </source>
</evidence>
<accession>A0AAP7WE44</accession>
<sequence>MGGDWLIFRFGIAVPGPLASLLIQFDSTATTKQERLFFADFFHAK</sequence>
<evidence type="ECO:0000313" key="2">
    <source>
        <dbReference type="Proteomes" id="UP000194131"/>
    </source>
</evidence>